<accession>A0A0A8Z8B3</accession>
<evidence type="ECO:0000256" key="1">
    <source>
        <dbReference type="SAM" id="MobiDB-lite"/>
    </source>
</evidence>
<organism evidence="2">
    <name type="scientific">Arundo donax</name>
    <name type="common">Giant reed</name>
    <name type="synonym">Donax arundinaceus</name>
    <dbReference type="NCBI Taxonomy" id="35708"/>
    <lineage>
        <taxon>Eukaryota</taxon>
        <taxon>Viridiplantae</taxon>
        <taxon>Streptophyta</taxon>
        <taxon>Embryophyta</taxon>
        <taxon>Tracheophyta</taxon>
        <taxon>Spermatophyta</taxon>
        <taxon>Magnoliopsida</taxon>
        <taxon>Liliopsida</taxon>
        <taxon>Poales</taxon>
        <taxon>Poaceae</taxon>
        <taxon>PACMAD clade</taxon>
        <taxon>Arundinoideae</taxon>
        <taxon>Arundineae</taxon>
        <taxon>Arundo</taxon>
    </lineage>
</organism>
<reference evidence="2" key="2">
    <citation type="journal article" date="2015" name="Data Brief">
        <title>Shoot transcriptome of the giant reed, Arundo donax.</title>
        <authorList>
            <person name="Barrero R.A."/>
            <person name="Guerrero F.D."/>
            <person name="Moolhuijzen P."/>
            <person name="Goolsby J.A."/>
            <person name="Tidwell J."/>
            <person name="Bellgard S.E."/>
            <person name="Bellgard M.I."/>
        </authorList>
    </citation>
    <scope>NUCLEOTIDE SEQUENCE</scope>
    <source>
        <tissue evidence="2">Shoot tissue taken approximately 20 cm above the soil surface</tissue>
    </source>
</reference>
<sequence>MGIEGRGAVGALQRTCTSCTDHEFAKHNAAGLPSIGCSHRDPLPHHRLSIL</sequence>
<protein>
    <submittedName>
        <fullName evidence="2">Uncharacterized protein</fullName>
    </submittedName>
</protein>
<proteinExistence type="predicted"/>
<dbReference type="EMBL" id="GBRH01264900">
    <property type="protein sequence ID" value="JAD32995.1"/>
    <property type="molecule type" value="Transcribed_RNA"/>
</dbReference>
<dbReference type="AlphaFoldDB" id="A0A0A8Z8B3"/>
<evidence type="ECO:0000313" key="2">
    <source>
        <dbReference type="EMBL" id="JAD32995.1"/>
    </source>
</evidence>
<name>A0A0A8Z8B3_ARUDO</name>
<reference evidence="2" key="1">
    <citation type="submission" date="2014-09" db="EMBL/GenBank/DDBJ databases">
        <authorList>
            <person name="Magalhaes I.L.F."/>
            <person name="Oliveira U."/>
            <person name="Santos F.R."/>
            <person name="Vidigal T.H.D.A."/>
            <person name="Brescovit A.D."/>
            <person name="Santos A.J."/>
        </authorList>
    </citation>
    <scope>NUCLEOTIDE SEQUENCE</scope>
    <source>
        <tissue evidence="2">Shoot tissue taken approximately 20 cm above the soil surface</tissue>
    </source>
</reference>
<feature type="region of interest" description="Disordered" evidence="1">
    <location>
        <begin position="31"/>
        <end position="51"/>
    </location>
</feature>